<dbReference type="GO" id="GO:0003700">
    <property type="term" value="F:DNA-binding transcription factor activity"/>
    <property type="evidence" value="ECO:0007669"/>
    <property type="project" value="InterPro"/>
</dbReference>
<dbReference type="CDD" id="cd07153">
    <property type="entry name" value="Fur_like"/>
    <property type="match status" value="1"/>
</dbReference>
<comment type="cofactor">
    <cofactor evidence="7">
        <name>Zn(2+)</name>
        <dbReference type="ChEBI" id="CHEBI:29105"/>
    </cofactor>
    <text evidence="7">Binds 1 zinc ion per subunit.</text>
</comment>
<dbReference type="Gene3D" id="3.30.1490.190">
    <property type="match status" value="1"/>
</dbReference>
<dbReference type="SUPFAM" id="SSF46785">
    <property type="entry name" value="Winged helix' DNA-binding domain"/>
    <property type="match status" value="1"/>
</dbReference>
<accession>A0A9D2MT05</accession>
<keyword evidence="5" id="KW-0238">DNA-binding</keyword>
<feature type="binding site" evidence="7">
    <location>
        <position position="127"/>
    </location>
    <ligand>
        <name>Zn(2+)</name>
        <dbReference type="ChEBI" id="CHEBI:29105"/>
    </ligand>
</feature>
<reference evidence="9" key="2">
    <citation type="submission" date="2021-04" db="EMBL/GenBank/DDBJ databases">
        <authorList>
            <person name="Gilroy R."/>
        </authorList>
    </citation>
    <scope>NUCLEOTIDE SEQUENCE</scope>
    <source>
        <strain evidence="9">CHK185-1770</strain>
    </source>
</reference>
<feature type="binding site" evidence="7">
    <location>
        <position position="124"/>
    </location>
    <ligand>
        <name>Zn(2+)</name>
        <dbReference type="ChEBI" id="CHEBI:29105"/>
    </ligand>
</feature>
<keyword evidence="7" id="KW-0479">Metal-binding</keyword>
<feature type="binding site" evidence="7">
    <location>
        <position position="86"/>
    </location>
    <ligand>
        <name>Zn(2+)</name>
        <dbReference type="ChEBI" id="CHEBI:29105"/>
    </ligand>
</feature>
<evidence type="ECO:0000313" key="9">
    <source>
        <dbReference type="EMBL" id="HJB96972.1"/>
    </source>
</evidence>
<keyword evidence="4" id="KW-0805">Transcription regulation</keyword>
<keyword evidence="2" id="KW-0678">Repressor</keyword>
<comment type="caution">
    <text evidence="9">The sequence shown here is derived from an EMBL/GenBank/DDBJ whole genome shotgun (WGS) entry which is preliminary data.</text>
</comment>
<feature type="binding site" evidence="8">
    <location>
        <position position="99"/>
    </location>
    <ligand>
        <name>Fe cation</name>
        <dbReference type="ChEBI" id="CHEBI:24875"/>
    </ligand>
</feature>
<protein>
    <submittedName>
        <fullName evidence="9">Transcriptional repressor</fullName>
    </submittedName>
</protein>
<dbReference type="GO" id="GO:0045892">
    <property type="term" value="P:negative regulation of DNA-templated transcription"/>
    <property type="evidence" value="ECO:0007669"/>
    <property type="project" value="TreeGrafter"/>
</dbReference>
<organism evidence="9 10">
    <name type="scientific">Candidatus Acutalibacter pullicola</name>
    <dbReference type="NCBI Taxonomy" id="2838417"/>
    <lineage>
        <taxon>Bacteria</taxon>
        <taxon>Bacillati</taxon>
        <taxon>Bacillota</taxon>
        <taxon>Clostridia</taxon>
        <taxon>Eubacteriales</taxon>
        <taxon>Acutalibacteraceae</taxon>
        <taxon>Acutalibacter</taxon>
    </lineage>
</organism>
<sequence length="136" mass="15790">MEKRENFSRKRMAILNALQETDVHPTADWVYARLKPRYPNLSLGTVYRNLKKFCENGRAVSVGVINGQEHFDGRVDPHAHFVCKQCGAVLDVPEEFFQEEDFVRLFAKYRLQVENARVLFEGLCPQCQESERDIAL</sequence>
<evidence type="ECO:0000256" key="2">
    <source>
        <dbReference type="ARBA" id="ARBA00022491"/>
    </source>
</evidence>
<evidence type="ECO:0000256" key="8">
    <source>
        <dbReference type="PIRSR" id="PIRSR602481-2"/>
    </source>
</evidence>
<comment type="cofactor">
    <cofactor evidence="8">
        <name>Mn(2+)</name>
        <dbReference type="ChEBI" id="CHEBI:29035"/>
    </cofactor>
    <cofactor evidence="8">
        <name>Fe(2+)</name>
        <dbReference type="ChEBI" id="CHEBI:29033"/>
    </cofactor>
    <text evidence="8">Binds 1 Mn(2+) or Fe(2+) ion per subunit.</text>
</comment>
<proteinExistence type="inferred from homology"/>
<keyword evidence="6" id="KW-0804">Transcription</keyword>
<evidence type="ECO:0000256" key="1">
    <source>
        <dbReference type="ARBA" id="ARBA00007957"/>
    </source>
</evidence>
<dbReference type="InterPro" id="IPR036388">
    <property type="entry name" value="WH-like_DNA-bd_sf"/>
</dbReference>
<dbReference type="Proteomes" id="UP000826793">
    <property type="component" value="Unassembled WGS sequence"/>
</dbReference>
<gene>
    <name evidence="9" type="ORF">H9710_00120</name>
</gene>
<dbReference type="InterPro" id="IPR002481">
    <property type="entry name" value="FUR"/>
</dbReference>
<dbReference type="GO" id="GO:1900376">
    <property type="term" value="P:regulation of secondary metabolite biosynthetic process"/>
    <property type="evidence" value="ECO:0007669"/>
    <property type="project" value="TreeGrafter"/>
</dbReference>
<dbReference type="Pfam" id="PF01475">
    <property type="entry name" value="FUR"/>
    <property type="match status" value="1"/>
</dbReference>
<dbReference type="GO" id="GO:0000976">
    <property type="term" value="F:transcription cis-regulatory region binding"/>
    <property type="evidence" value="ECO:0007669"/>
    <property type="project" value="TreeGrafter"/>
</dbReference>
<name>A0A9D2MT05_9FIRM</name>
<dbReference type="PANTHER" id="PTHR33202:SF7">
    <property type="entry name" value="FERRIC UPTAKE REGULATION PROTEIN"/>
    <property type="match status" value="1"/>
</dbReference>
<dbReference type="AlphaFoldDB" id="A0A9D2MT05"/>
<dbReference type="PANTHER" id="PTHR33202">
    <property type="entry name" value="ZINC UPTAKE REGULATION PROTEIN"/>
    <property type="match status" value="1"/>
</dbReference>
<reference evidence="9" key="1">
    <citation type="journal article" date="2021" name="PeerJ">
        <title>Extensive microbial diversity within the chicken gut microbiome revealed by metagenomics and culture.</title>
        <authorList>
            <person name="Gilroy R."/>
            <person name="Ravi A."/>
            <person name="Getino M."/>
            <person name="Pursley I."/>
            <person name="Horton D.L."/>
            <person name="Alikhan N.F."/>
            <person name="Baker D."/>
            <person name="Gharbi K."/>
            <person name="Hall N."/>
            <person name="Watson M."/>
            <person name="Adriaenssens E.M."/>
            <person name="Foster-Nyarko E."/>
            <person name="Jarju S."/>
            <person name="Secka A."/>
            <person name="Antonio M."/>
            <person name="Oren A."/>
            <person name="Chaudhuri R.R."/>
            <person name="La Ragione R."/>
            <person name="Hildebrand F."/>
            <person name="Pallen M.J."/>
        </authorList>
    </citation>
    <scope>NUCLEOTIDE SEQUENCE</scope>
    <source>
        <strain evidence="9">CHK185-1770</strain>
    </source>
</reference>
<feature type="binding site" evidence="7">
    <location>
        <position position="83"/>
    </location>
    <ligand>
        <name>Zn(2+)</name>
        <dbReference type="ChEBI" id="CHEBI:29105"/>
    </ligand>
</feature>
<dbReference type="GO" id="GO:0008270">
    <property type="term" value="F:zinc ion binding"/>
    <property type="evidence" value="ECO:0007669"/>
    <property type="project" value="TreeGrafter"/>
</dbReference>
<evidence type="ECO:0000256" key="7">
    <source>
        <dbReference type="PIRSR" id="PIRSR602481-1"/>
    </source>
</evidence>
<keyword evidence="8" id="KW-0408">Iron</keyword>
<evidence type="ECO:0000256" key="5">
    <source>
        <dbReference type="ARBA" id="ARBA00023125"/>
    </source>
</evidence>
<keyword evidence="3 7" id="KW-0862">Zinc</keyword>
<evidence type="ECO:0000313" key="10">
    <source>
        <dbReference type="Proteomes" id="UP000826793"/>
    </source>
</evidence>
<dbReference type="Gene3D" id="1.10.10.10">
    <property type="entry name" value="Winged helix-like DNA-binding domain superfamily/Winged helix DNA-binding domain"/>
    <property type="match status" value="1"/>
</dbReference>
<evidence type="ECO:0000256" key="4">
    <source>
        <dbReference type="ARBA" id="ARBA00023015"/>
    </source>
</evidence>
<comment type="similarity">
    <text evidence="1">Belongs to the Fur family.</text>
</comment>
<dbReference type="EMBL" id="DWXG01000002">
    <property type="protein sequence ID" value="HJB96972.1"/>
    <property type="molecule type" value="Genomic_DNA"/>
</dbReference>
<evidence type="ECO:0000256" key="6">
    <source>
        <dbReference type="ARBA" id="ARBA00023163"/>
    </source>
</evidence>
<dbReference type="InterPro" id="IPR036390">
    <property type="entry name" value="WH_DNA-bd_sf"/>
</dbReference>
<evidence type="ECO:0000256" key="3">
    <source>
        <dbReference type="ARBA" id="ARBA00022833"/>
    </source>
</evidence>
<dbReference type="InterPro" id="IPR043135">
    <property type="entry name" value="Fur_C"/>
</dbReference>